<keyword evidence="5 9" id="KW-0460">Magnesium</keyword>
<evidence type="ECO:0000256" key="2">
    <source>
        <dbReference type="ARBA" id="ARBA00022723"/>
    </source>
</evidence>
<dbReference type="HAMAP" id="MF_01470">
    <property type="entry name" value="Cas1"/>
    <property type="match status" value="1"/>
</dbReference>
<dbReference type="GO" id="GO:0004519">
    <property type="term" value="F:endonuclease activity"/>
    <property type="evidence" value="ECO:0007669"/>
    <property type="project" value="UniProtKB-UniRule"/>
</dbReference>
<comment type="cofactor">
    <cofactor evidence="9">
        <name>Mg(2+)</name>
        <dbReference type="ChEBI" id="CHEBI:18420"/>
    </cofactor>
    <cofactor evidence="9">
        <name>Mn(2+)</name>
        <dbReference type="ChEBI" id="CHEBI:29035"/>
    </cofactor>
</comment>
<evidence type="ECO:0000256" key="4">
    <source>
        <dbReference type="ARBA" id="ARBA00022801"/>
    </source>
</evidence>
<comment type="function">
    <text evidence="9">CRISPR (clustered regularly interspaced short palindromic repeat), is an adaptive immune system that provides protection against mobile genetic elements (viruses, transposable elements and conjugative plasmids). CRISPR clusters contain spacers, sequences complementary to antecedent mobile elements, and target invading nucleic acids. CRISPR clusters are transcribed and processed into CRISPR RNA (crRNA). Acts as a dsDNA endonuclease. Involved in the integration of spacer DNA into the CRISPR cassette.</text>
</comment>
<feature type="binding site" evidence="9">
    <location>
        <position position="236"/>
    </location>
    <ligand>
        <name>Mn(2+)</name>
        <dbReference type="ChEBI" id="CHEBI:29035"/>
    </ligand>
</feature>
<dbReference type="InterPro" id="IPR002729">
    <property type="entry name" value="CRISPR-assoc_Cas1"/>
</dbReference>
<dbReference type="GO" id="GO:0051607">
    <property type="term" value="P:defense response to virus"/>
    <property type="evidence" value="ECO:0007669"/>
    <property type="project" value="UniProtKB-UniRule"/>
</dbReference>
<dbReference type="PANTHER" id="PTHR34353">
    <property type="entry name" value="CRISPR-ASSOCIATED ENDONUCLEASE CAS1 1"/>
    <property type="match status" value="1"/>
</dbReference>
<feature type="binding site" evidence="9">
    <location>
        <position position="251"/>
    </location>
    <ligand>
        <name>Mn(2+)</name>
        <dbReference type="ChEBI" id="CHEBI:29035"/>
    </ligand>
</feature>
<dbReference type="PANTHER" id="PTHR34353:SF2">
    <property type="entry name" value="CRISPR-ASSOCIATED ENDONUCLEASE CAS1 1"/>
    <property type="match status" value="1"/>
</dbReference>
<dbReference type="NCBIfam" id="TIGR00287">
    <property type="entry name" value="cas1"/>
    <property type="match status" value="1"/>
</dbReference>
<evidence type="ECO:0000256" key="8">
    <source>
        <dbReference type="ARBA" id="ARBA00023211"/>
    </source>
</evidence>
<accession>A0A2R7Y537</accession>
<keyword evidence="6 9" id="KW-0051">Antiviral defense</keyword>
<dbReference type="CDD" id="cd09634">
    <property type="entry name" value="Cas1_I-II-III"/>
    <property type="match status" value="1"/>
</dbReference>
<evidence type="ECO:0000256" key="6">
    <source>
        <dbReference type="ARBA" id="ARBA00023118"/>
    </source>
</evidence>
<dbReference type="Pfam" id="PF01867">
    <property type="entry name" value="Cas_Cas1"/>
    <property type="match status" value="1"/>
</dbReference>
<dbReference type="Gene3D" id="3.100.10.20">
    <property type="entry name" value="CRISPR-associated endonuclease Cas1, N-terminal domain"/>
    <property type="match status" value="1"/>
</dbReference>
<dbReference type="AlphaFoldDB" id="A0A2R7Y537"/>
<gene>
    <name evidence="9" type="primary">cas1</name>
    <name evidence="10" type="ORF">B9J98_04175</name>
</gene>
<protein>
    <recommendedName>
        <fullName evidence="9">CRISPR-associated endonuclease Cas1</fullName>
        <ecNumber evidence="9">3.1.-.-</ecNumber>
    </recommendedName>
</protein>
<dbReference type="GO" id="GO:0016787">
    <property type="term" value="F:hydrolase activity"/>
    <property type="evidence" value="ECO:0007669"/>
    <property type="project" value="UniProtKB-KW"/>
</dbReference>
<keyword evidence="3 9" id="KW-0255">Endonuclease</keyword>
<keyword evidence="2 9" id="KW-0479">Metal-binding</keyword>
<evidence type="ECO:0000313" key="11">
    <source>
        <dbReference type="Proteomes" id="UP000244066"/>
    </source>
</evidence>
<evidence type="ECO:0000256" key="1">
    <source>
        <dbReference type="ARBA" id="ARBA00022722"/>
    </source>
</evidence>
<dbReference type="EC" id="3.1.-.-" evidence="9"/>
<dbReference type="InterPro" id="IPR042206">
    <property type="entry name" value="CRISPR-assoc_Cas1_C"/>
</dbReference>
<evidence type="ECO:0000256" key="3">
    <source>
        <dbReference type="ARBA" id="ARBA00022759"/>
    </source>
</evidence>
<dbReference type="GO" id="GO:0043571">
    <property type="term" value="P:maintenance of CRISPR repeat elements"/>
    <property type="evidence" value="ECO:0007669"/>
    <property type="project" value="UniProtKB-UniRule"/>
</dbReference>
<comment type="similarity">
    <text evidence="9">Belongs to the CRISPR-associated endonuclease Cas1 family.</text>
</comment>
<evidence type="ECO:0000256" key="7">
    <source>
        <dbReference type="ARBA" id="ARBA00023125"/>
    </source>
</evidence>
<dbReference type="GO" id="GO:0003677">
    <property type="term" value="F:DNA binding"/>
    <property type="evidence" value="ECO:0007669"/>
    <property type="project" value="UniProtKB-KW"/>
</dbReference>
<comment type="caution">
    <text evidence="10">The sequence shown here is derived from an EMBL/GenBank/DDBJ whole genome shotgun (WGS) entry which is preliminary data.</text>
</comment>
<dbReference type="EMBL" id="NDWU01000008">
    <property type="protein sequence ID" value="PUA32656.1"/>
    <property type="molecule type" value="Genomic_DNA"/>
</dbReference>
<organism evidence="10 11">
    <name type="scientific">Candidatus Terraquivivens tikiterensis</name>
    <dbReference type="NCBI Taxonomy" id="1980982"/>
    <lineage>
        <taxon>Archaea</taxon>
        <taxon>Nitrososphaerota</taxon>
        <taxon>Candidatus Wolframiiraptoraceae</taxon>
        <taxon>Candidatus Terraquivivens</taxon>
    </lineage>
</organism>
<evidence type="ECO:0000256" key="9">
    <source>
        <dbReference type="HAMAP-Rule" id="MF_01470"/>
    </source>
</evidence>
<name>A0A2R7Y537_9ARCH</name>
<proteinExistence type="inferred from homology"/>
<reference evidence="10 11" key="1">
    <citation type="submission" date="2017-04" db="EMBL/GenBank/DDBJ databases">
        <title>Draft Aigarchaeota genome from a New Zealand hot spring.</title>
        <authorList>
            <person name="Reysenbach A.-L."/>
            <person name="Donaho J.A."/>
            <person name="Gerhart J."/>
            <person name="Kelley J.F."/>
            <person name="Kouba K."/>
            <person name="Podar M."/>
            <person name="Stott M."/>
        </authorList>
    </citation>
    <scope>NUCLEOTIDE SEQUENCE [LARGE SCALE GENOMIC DNA]</scope>
    <source>
        <strain evidence="10">NZ13_MG1</strain>
    </source>
</reference>
<evidence type="ECO:0000313" key="10">
    <source>
        <dbReference type="EMBL" id="PUA32656.1"/>
    </source>
</evidence>
<feature type="binding site" evidence="9">
    <location>
        <position position="165"/>
    </location>
    <ligand>
        <name>Mn(2+)</name>
        <dbReference type="ChEBI" id="CHEBI:29035"/>
    </ligand>
</feature>
<keyword evidence="8 9" id="KW-0464">Manganese</keyword>
<dbReference type="Gene3D" id="1.20.120.920">
    <property type="entry name" value="CRISPR-associated endonuclease Cas1, C-terminal domain"/>
    <property type="match status" value="1"/>
</dbReference>
<keyword evidence="4 9" id="KW-0378">Hydrolase</keyword>
<evidence type="ECO:0000256" key="5">
    <source>
        <dbReference type="ARBA" id="ARBA00022842"/>
    </source>
</evidence>
<comment type="subunit">
    <text evidence="9">Homodimer, forms a heterotetramer with a Cas2 homodimer.</text>
</comment>
<keyword evidence="7 9" id="KW-0238">DNA-binding</keyword>
<dbReference type="Proteomes" id="UP000244066">
    <property type="component" value="Unassembled WGS sequence"/>
</dbReference>
<sequence>MGTKVALVDQYGAFLGVKQGRFVLKVGKDTKWELSPVELDSIIIVTEGVSLSAAALSLASRFGVDLVFMRGDKPIARLIPYKYGTLMRNWALQLKLHESGGSLSLARCFLEGKLHNQRMVLLEYCRRLRGSGKDVGFLERKLDEVTSRLSELERADGVEALLSIEAHAAKSYWEAVARILPEDLGFDHRYTRSNPPPEGEPDPFNLALNVGYALLRKEVWRAVFLAGLNPYLGFLHKPRGSRPALVLDLMEEFRPISVDRPLIGLARTDKKTILDLKKSKDNAYRVVWSHVLKYMRESKPSHVELINSQARKLVLHLQGVQSYTPYRSRW</sequence>
<keyword evidence="1 9" id="KW-0540">Nuclease</keyword>
<dbReference type="InterPro" id="IPR042211">
    <property type="entry name" value="CRISPR-assoc_Cas1_N"/>
</dbReference>
<dbReference type="GO" id="GO:0046872">
    <property type="term" value="F:metal ion binding"/>
    <property type="evidence" value="ECO:0007669"/>
    <property type="project" value="UniProtKB-UniRule"/>
</dbReference>
<dbReference type="InterPro" id="IPR050646">
    <property type="entry name" value="Cas1"/>
</dbReference>